<dbReference type="Pfam" id="PF00271">
    <property type="entry name" value="Helicase_C"/>
    <property type="match status" value="1"/>
</dbReference>
<dbReference type="SMART" id="SM00490">
    <property type="entry name" value="HELICc"/>
    <property type="match status" value="1"/>
</dbReference>
<dbReference type="Gene3D" id="3.40.50.300">
    <property type="entry name" value="P-loop containing nucleotide triphosphate hydrolases"/>
    <property type="match status" value="2"/>
</dbReference>
<reference evidence="7" key="1">
    <citation type="submission" date="2015-09" db="EMBL/GenBank/DDBJ databases">
        <authorList>
            <consortium name="Pathogen Informatics"/>
        </authorList>
    </citation>
    <scope>NUCLEOTIDE SEQUENCE [LARGE SCALE GENOMIC DNA]</scope>
    <source>
        <strain evidence="7">Lake Konstanz</strain>
    </source>
</reference>
<dbReference type="InterPro" id="IPR007502">
    <property type="entry name" value="Helicase-assoc_dom"/>
</dbReference>
<dbReference type="PANTHER" id="PTHR18934">
    <property type="entry name" value="ATP-DEPENDENT RNA HELICASE"/>
    <property type="match status" value="1"/>
</dbReference>
<evidence type="ECO:0000259" key="4">
    <source>
        <dbReference type="PROSITE" id="PS51192"/>
    </source>
</evidence>
<evidence type="ECO:0000256" key="2">
    <source>
        <dbReference type="ARBA" id="ARBA00022840"/>
    </source>
</evidence>
<dbReference type="OrthoDB" id="447956at2759"/>
<evidence type="ECO:0000256" key="1">
    <source>
        <dbReference type="ARBA" id="ARBA00022741"/>
    </source>
</evidence>
<evidence type="ECO:0000256" key="3">
    <source>
        <dbReference type="SAM" id="MobiDB-lite"/>
    </source>
</evidence>
<dbReference type="GO" id="GO:0005524">
    <property type="term" value="F:ATP binding"/>
    <property type="evidence" value="ECO:0007669"/>
    <property type="project" value="UniProtKB-KW"/>
</dbReference>
<feature type="region of interest" description="Disordered" evidence="3">
    <location>
        <begin position="1"/>
        <end position="38"/>
    </location>
</feature>
<accession>A0A0S4KHM6</accession>
<dbReference type="VEuPathDB" id="TriTrypDB:BSAL_70995"/>
<dbReference type="GO" id="GO:0004386">
    <property type="term" value="F:helicase activity"/>
    <property type="evidence" value="ECO:0007669"/>
    <property type="project" value="TreeGrafter"/>
</dbReference>
<keyword evidence="2" id="KW-0067">ATP-binding</keyword>
<dbReference type="SMART" id="SM00847">
    <property type="entry name" value="HA2"/>
    <property type="match status" value="1"/>
</dbReference>
<dbReference type="EMBL" id="CYKH01001887">
    <property type="protein sequence ID" value="CUI15182.1"/>
    <property type="molecule type" value="Genomic_DNA"/>
</dbReference>
<name>A0A0S4KHM6_BODSA</name>
<feature type="domain" description="Helicase ATP-binding" evidence="4">
    <location>
        <begin position="53"/>
        <end position="231"/>
    </location>
</feature>
<protein>
    <submittedName>
        <fullName evidence="6">Uncharacterized protein</fullName>
    </submittedName>
</protein>
<dbReference type="CDD" id="cd17917">
    <property type="entry name" value="DEXHc_RHA-like"/>
    <property type="match status" value="1"/>
</dbReference>
<dbReference type="PROSITE" id="PS51194">
    <property type="entry name" value="HELICASE_CTER"/>
    <property type="match status" value="1"/>
</dbReference>
<dbReference type="OMA" id="LICNRIC"/>
<dbReference type="Pfam" id="PF00270">
    <property type="entry name" value="DEAD"/>
    <property type="match status" value="1"/>
</dbReference>
<evidence type="ECO:0000313" key="6">
    <source>
        <dbReference type="EMBL" id="CUI15182.1"/>
    </source>
</evidence>
<feature type="domain" description="Helicase C-terminal" evidence="5">
    <location>
        <begin position="357"/>
        <end position="567"/>
    </location>
</feature>
<dbReference type="PANTHER" id="PTHR18934:SF145">
    <property type="entry name" value="ATP-DEPENDENT RNA HELICASE DHX57-RELATED"/>
    <property type="match status" value="1"/>
</dbReference>
<gene>
    <name evidence="6" type="ORF">BSAL_29895c</name>
</gene>
<sequence length="770" mass="85234">MDSLESGGQGTKHVRAQIPGAGGLSPSPPALSDAVPSTRTKALPIEEHIPELLRQVAGNRVVFVKGETGCGKSSMVPLCLYRDAVARGRYSYIICTQPRRVAAIALANRVAHLLGEDVGQTVGYRIGGGTKKECHGKTKILFVTTGYLLESLSHQHQGGLWSRATHVVLDEVHERSLECDMMMLVIRLILKQEDDDVVAPHRAKRLILMSATFRMDFFQNYFSDLSFPTISGRERRAKIAAVQTELKPHDVEDSIPLVKGNSAGNGGAAPAIAFVAQSLYDDPTTLVMSESLIPTVSAGQRPRAISVAFLPDIVTDVLTQFPAFPRDAVDILNAYVKRCDRAKSVDALPLSPKEVTSMCQLILTFAKPASCILVFLPGLKDIEDFFLAITSQVWNTERFSLRLLVLHSAIPQEDQDLVFVPAASNECKIILSTNIAETSVTITDVTVVVDLGFVRRAAYDTKKHAKTIRTEWCSQAARVQRMGLSCVSTQSALTKRSCPNSMNFFCFRWKSLFSSFGCTSLISVLWRSCLLNLIEPPAEKKVMQALSRLVRLGALGPAPEYEVFDFGRIAAHLPVDIKLSRAIVLASRYGLAGEMAVIAAGHMLTYSLYQHPRRFACKDDAQFQTWMMETFTSMHHFDGGRCNDPLQFLSIMEEVLACNDEKRRRTFCYQHKLEFRQVTSLIATTRLICNRICQPTVLSLLNFTADDRALMDALRNPATRKVRFTSLAPNSRTVEFLLLVLLTCADSVLGGVLLKPRYRGRSHTQPKAAH</sequence>
<dbReference type="AlphaFoldDB" id="A0A0S4KHM6"/>
<evidence type="ECO:0000313" key="7">
    <source>
        <dbReference type="Proteomes" id="UP000051952"/>
    </source>
</evidence>
<dbReference type="InterPro" id="IPR027417">
    <property type="entry name" value="P-loop_NTPase"/>
</dbReference>
<dbReference type="InterPro" id="IPR011545">
    <property type="entry name" value="DEAD/DEAH_box_helicase_dom"/>
</dbReference>
<evidence type="ECO:0000259" key="5">
    <source>
        <dbReference type="PROSITE" id="PS51194"/>
    </source>
</evidence>
<dbReference type="PROSITE" id="PS51192">
    <property type="entry name" value="HELICASE_ATP_BIND_1"/>
    <property type="match status" value="1"/>
</dbReference>
<organism evidence="6 7">
    <name type="scientific">Bodo saltans</name>
    <name type="common">Flagellated protozoan</name>
    <dbReference type="NCBI Taxonomy" id="75058"/>
    <lineage>
        <taxon>Eukaryota</taxon>
        <taxon>Discoba</taxon>
        <taxon>Euglenozoa</taxon>
        <taxon>Kinetoplastea</taxon>
        <taxon>Metakinetoplastina</taxon>
        <taxon>Eubodonida</taxon>
        <taxon>Bodonidae</taxon>
        <taxon>Bodo</taxon>
    </lineage>
</organism>
<dbReference type="Gene3D" id="1.20.120.1080">
    <property type="match status" value="1"/>
</dbReference>
<dbReference type="SUPFAM" id="SSF52540">
    <property type="entry name" value="P-loop containing nucleoside triphosphate hydrolases"/>
    <property type="match status" value="1"/>
</dbReference>
<proteinExistence type="predicted"/>
<keyword evidence="1" id="KW-0547">Nucleotide-binding</keyword>
<dbReference type="InterPro" id="IPR014001">
    <property type="entry name" value="Helicase_ATP-bd"/>
</dbReference>
<dbReference type="InterPro" id="IPR001650">
    <property type="entry name" value="Helicase_C-like"/>
</dbReference>
<dbReference type="SMART" id="SM00487">
    <property type="entry name" value="DEXDc"/>
    <property type="match status" value="1"/>
</dbReference>
<dbReference type="GO" id="GO:0003723">
    <property type="term" value="F:RNA binding"/>
    <property type="evidence" value="ECO:0007669"/>
    <property type="project" value="TreeGrafter"/>
</dbReference>
<dbReference type="Proteomes" id="UP000051952">
    <property type="component" value="Unassembled WGS sequence"/>
</dbReference>
<keyword evidence="7" id="KW-1185">Reference proteome</keyword>